<feature type="domain" description="Acyltransferase 3" evidence="2">
    <location>
        <begin position="7"/>
        <end position="346"/>
    </location>
</feature>
<feature type="transmembrane region" description="Helical" evidence="1">
    <location>
        <begin position="142"/>
        <end position="162"/>
    </location>
</feature>
<feature type="transmembrane region" description="Helical" evidence="1">
    <location>
        <begin position="89"/>
        <end position="107"/>
    </location>
</feature>
<comment type="caution">
    <text evidence="3">The sequence shown here is derived from an EMBL/GenBank/DDBJ whole genome shotgun (WGS) entry which is preliminary data.</text>
</comment>
<dbReference type="Pfam" id="PF01757">
    <property type="entry name" value="Acyl_transf_3"/>
    <property type="match status" value="1"/>
</dbReference>
<organism evidence="3 4">
    <name type="scientific">Geothrix edaphica</name>
    <dbReference type="NCBI Taxonomy" id="2927976"/>
    <lineage>
        <taxon>Bacteria</taxon>
        <taxon>Pseudomonadati</taxon>
        <taxon>Acidobacteriota</taxon>
        <taxon>Holophagae</taxon>
        <taxon>Holophagales</taxon>
        <taxon>Holophagaceae</taxon>
        <taxon>Geothrix</taxon>
    </lineage>
</organism>
<reference evidence="3" key="1">
    <citation type="journal article" date="2023" name="Antonie Van Leeuwenhoek">
        <title>Mesoterricola silvestris gen. nov., sp. nov., Mesoterricola sediminis sp. nov., Geothrix oryzae sp. nov., Geothrix edaphica sp. nov., Geothrix rubra sp. nov., and Geothrix limicola sp. nov., six novel members of Acidobacteriota isolated from soils.</title>
        <authorList>
            <person name="Itoh H."/>
            <person name="Sugisawa Y."/>
            <person name="Mise K."/>
            <person name="Xu Z."/>
            <person name="Kuniyasu M."/>
            <person name="Ushijima N."/>
            <person name="Kawano K."/>
            <person name="Kobayashi E."/>
            <person name="Shiratori Y."/>
            <person name="Masuda Y."/>
            <person name="Senoo K."/>
        </authorList>
    </citation>
    <scope>NUCLEOTIDE SEQUENCE</scope>
    <source>
        <strain evidence="3">Red802</strain>
    </source>
</reference>
<feature type="transmembrane region" description="Helical" evidence="1">
    <location>
        <begin position="182"/>
        <end position="198"/>
    </location>
</feature>
<evidence type="ECO:0000313" key="4">
    <source>
        <dbReference type="Proteomes" id="UP001165044"/>
    </source>
</evidence>
<feature type="transmembrane region" description="Helical" evidence="1">
    <location>
        <begin position="12"/>
        <end position="29"/>
    </location>
</feature>
<feature type="transmembrane region" description="Helical" evidence="1">
    <location>
        <begin position="301"/>
        <end position="322"/>
    </location>
</feature>
<dbReference type="Proteomes" id="UP001165044">
    <property type="component" value="Unassembled WGS sequence"/>
</dbReference>
<sequence>MIIERRADLDFLRVAAILLLHLYHCGRFFNADDPWHLKAPQLLPVLNQPMDILHILRMPLLMLIAGAVAAYAIERRGLPGFAWDRMKRLLLPLLFGMLVVVPPQIYLEYLDRGRISGSYWGFWTSVFQLVPYPKGSLSWHHLWFVAYLFVYCLLALPIFAWLDRPSGRAFLRRTEAFLARNWNLLWLVVPILAIRIFLRHRPETNDLLHDPKGFLFYGYLFLTGHLLARCSAVWARLVTLRWTFLGLGLLLLAILLPDGEFPFPLEHVAVWLFSWTTLLAILGFARRGIRQEGPRLRHAQSLAYPFYILHQTVILAVGYPLMRPAMNPWARLGWVTLLSFLATWALCEGLSRVPWLRPLFGMGPVHRAAPAGSALPQPSEV</sequence>
<evidence type="ECO:0000259" key="2">
    <source>
        <dbReference type="Pfam" id="PF01757"/>
    </source>
</evidence>
<keyword evidence="4" id="KW-1185">Reference proteome</keyword>
<evidence type="ECO:0000256" key="1">
    <source>
        <dbReference type="SAM" id="Phobius"/>
    </source>
</evidence>
<dbReference type="InterPro" id="IPR002656">
    <property type="entry name" value="Acyl_transf_3_dom"/>
</dbReference>
<evidence type="ECO:0000313" key="3">
    <source>
        <dbReference type="EMBL" id="GLH66334.1"/>
    </source>
</evidence>
<accession>A0ABQ5PVZ0</accession>
<dbReference type="RefSeq" id="WP_285606430.1">
    <property type="nucleotide sequence ID" value="NZ_BSDC01000001.1"/>
</dbReference>
<feature type="transmembrane region" description="Helical" evidence="1">
    <location>
        <begin position="328"/>
        <end position="347"/>
    </location>
</feature>
<feature type="transmembrane region" description="Helical" evidence="1">
    <location>
        <begin position="239"/>
        <end position="256"/>
    </location>
</feature>
<feature type="transmembrane region" description="Helical" evidence="1">
    <location>
        <begin position="268"/>
        <end position="289"/>
    </location>
</feature>
<keyword evidence="1" id="KW-0812">Transmembrane</keyword>
<gene>
    <name evidence="3" type="ORF">GETHED_06980</name>
</gene>
<feature type="transmembrane region" description="Helical" evidence="1">
    <location>
        <begin position="214"/>
        <end position="232"/>
    </location>
</feature>
<proteinExistence type="predicted"/>
<dbReference type="EMBL" id="BSDC01000001">
    <property type="protein sequence ID" value="GLH66334.1"/>
    <property type="molecule type" value="Genomic_DNA"/>
</dbReference>
<feature type="transmembrane region" description="Helical" evidence="1">
    <location>
        <begin position="52"/>
        <end position="73"/>
    </location>
</feature>
<dbReference type="PANTHER" id="PTHR36927">
    <property type="entry name" value="BLR4337 PROTEIN"/>
    <property type="match status" value="1"/>
</dbReference>
<dbReference type="InterPro" id="IPR050623">
    <property type="entry name" value="Glucan_succinyl_AcylTrfase"/>
</dbReference>
<dbReference type="PANTHER" id="PTHR36927:SF3">
    <property type="entry name" value="GLUCANS BIOSYNTHESIS PROTEIN C"/>
    <property type="match status" value="1"/>
</dbReference>
<keyword evidence="1" id="KW-1133">Transmembrane helix</keyword>
<name>A0ABQ5PVZ0_9BACT</name>
<keyword evidence="1" id="KW-0472">Membrane</keyword>
<protein>
    <submittedName>
        <fullName evidence="3">Membrane protein</fullName>
    </submittedName>
</protein>